<feature type="coiled-coil region" evidence="1">
    <location>
        <begin position="9"/>
        <end position="64"/>
    </location>
</feature>
<evidence type="ECO:0000256" key="1">
    <source>
        <dbReference type="SAM" id="Coils"/>
    </source>
</evidence>
<dbReference type="InterPro" id="IPR007420">
    <property type="entry name" value="DUF465"/>
</dbReference>
<gene>
    <name evidence="2" type="ORF">ACFPTN_03365</name>
</gene>
<dbReference type="Gene3D" id="6.10.280.50">
    <property type="match status" value="1"/>
</dbReference>
<comment type="caution">
    <text evidence="2">The sequence shown here is derived from an EMBL/GenBank/DDBJ whole genome shotgun (WGS) entry which is preliminary data.</text>
</comment>
<organism evidence="2 3">
    <name type="scientific">Thauera sinica</name>
    <dbReference type="NCBI Taxonomy" id="2665146"/>
    <lineage>
        <taxon>Bacteria</taxon>
        <taxon>Pseudomonadati</taxon>
        <taxon>Pseudomonadota</taxon>
        <taxon>Betaproteobacteria</taxon>
        <taxon>Rhodocyclales</taxon>
        <taxon>Zoogloeaceae</taxon>
        <taxon>Thauera</taxon>
    </lineage>
</organism>
<name>A0ABW1AM69_9RHOO</name>
<keyword evidence="1" id="KW-0175">Coiled coil</keyword>
<protein>
    <submittedName>
        <fullName evidence="2">YdcH family protein</fullName>
    </submittedName>
</protein>
<dbReference type="InterPro" id="IPR038444">
    <property type="entry name" value="DUF465_sf"/>
</dbReference>
<sequence>MNDASFDDVTSLRARLEDLRMEHRDLDEAIARLTAAPIDDELMLRRLKKRKLALKDRIAAIERIVEPDEFA</sequence>
<evidence type="ECO:0000313" key="2">
    <source>
        <dbReference type="EMBL" id="MFC5768403.1"/>
    </source>
</evidence>
<dbReference type="EMBL" id="JBHSOG010000010">
    <property type="protein sequence ID" value="MFC5768403.1"/>
    <property type="molecule type" value="Genomic_DNA"/>
</dbReference>
<evidence type="ECO:0000313" key="3">
    <source>
        <dbReference type="Proteomes" id="UP001595974"/>
    </source>
</evidence>
<keyword evidence="3" id="KW-1185">Reference proteome</keyword>
<dbReference type="RefSeq" id="WP_096448638.1">
    <property type="nucleotide sequence ID" value="NZ_JBHSOG010000010.1"/>
</dbReference>
<accession>A0ABW1AM69</accession>
<proteinExistence type="predicted"/>
<dbReference type="Pfam" id="PF04325">
    <property type="entry name" value="DUF465"/>
    <property type="match status" value="1"/>
</dbReference>
<dbReference type="Proteomes" id="UP001595974">
    <property type="component" value="Unassembled WGS sequence"/>
</dbReference>
<reference evidence="3" key="1">
    <citation type="journal article" date="2019" name="Int. J. Syst. Evol. Microbiol.">
        <title>The Global Catalogue of Microorganisms (GCM) 10K type strain sequencing project: providing services to taxonomists for standard genome sequencing and annotation.</title>
        <authorList>
            <consortium name="The Broad Institute Genomics Platform"/>
            <consortium name="The Broad Institute Genome Sequencing Center for Infectious Disease"/>
            <person name="Wu L."/>
            <person name="Ma J."/>
        </authorList>
    </citation>
    <scope>NUCLEOTIDE SEQUENCE [LARGE SCALE GENOMIC DNA]</scope>
    <source>
        <strain evidence="3">SHR3</strain>
    </source>
</reference>